<reference evidence="4 5" key="1">
    <citation type="submission" date="2019-04" db="EMBL/GenBank/DDBJ databases">
        <title>Flavobacterium sp. nov. isolated from construction timber.</title>
        <authorList>
            <person name="Lin S.-Y."/>
            <person name="Chang C.-T."/>
            <person name="Young C.-C."/>
        </authorList>
    </citation>
    <scope>NUCLEOTIDE SEQUENCE [LARGE SCALE GENOMIC DNA]</scope>
    <source>
        <strain evidence="4 5">CC-CTC003</strain>
    </source>
</reference>
<evidence type="ECO:0008006" key="6">
    <source>
        <dbReference type="Google" id="ProtNLM"/>
    </source>
</evidence>
<dbReference type="EMBL" id="SSNZ01000001">
    <property type="protein sequence ID" value="THF52801.1"/>
    <property type="molecule type" value="Genomic_DNA"/>
</dbReference>
<keyword evidence="1 3" id="KW-0732">Signal</keyword>
<name>A0A4S4A329_9FLAO</name>
<evidence type="ECO:0000256" key="1">
    <source>
        <dbReference type="ARBA" id="ARBA00022729"/>
    </source>
</evidence>
<dbReference type="OrthoDB" id="9764953at2"/>
<keyword evidence="5" id="KW-1185">Reference proteome</keyword>
<feature type="chain" id="PRO_5020647907" description="Alpha/beta hydrolase family protein" evidence="3">
    <location>
        <begin position="18"/>
        <end position="369"/>
    </location>
</feature>
<organism evidence="4 5">
    <name type="scientific">Flavobacterium supellecticarium</name>
    <dbReference type="NCBI Taxonomy" id="2565924"/>
    <lineage>
        <taxon>Bacteria</taxon>
        <taxon>Pseudomonadati</taxon>
        <taxon>Bacteroidota</taxon>
        <taxon>Flavobacteriia</taxon>
        <taxon>Flavobacteriales</taxon>
        <taxon>Flavobacteriaceae</taxon>
        <taxon>Flavobacterium</taxon>
    </lineage>
</organism>
<dbReference type="InterPro" id="IPR050955">
    <property type="entry name" value="Plant_Biomass_Hydrol_Est"/>
</dbReference>
<dbReference type="GO" id="GO:0016787">
    <property type="term" value="F:hydrolase activity"/>
    <property type="evidence" value="ECO:0007669"/>
    <property type="project" value="UniProtKB-KW"/>
</dbReference>
<dbReference type="InterPro" id="IPR029058">
    <property type="entry name" value="AB_hydrolase_fold"/>
</dbReference>
<dbReference type="SUPFAM" id="SSF53474">
    <property type="entry name" value="alpha/beta-Hydrolases"/>
    <property type="match status" value="1"/>
</dbReference>
<dbReference type="PANTHER" id="PTHR43037:SF5">
    <property type="entry name" value="FERULOYL ESTERASE"/>
    <property type="match status" value="1"/>
</dbReference>
<dbReference type="PANTHER" id="PTHR43037">
    <property type="entry name" value="UNNAMED PRODUCT-RELATED"/>
    <property type="match status" value="1"/>
</dbReference>
<evidence type="ECO:0000313" key="5">
    <source>
        <dbReference type="Proteomes" id="UP000307507"/>
    </source>
</evidence>
<dbReference type="Gene3D" id="3.40.50.1820">
    <property type="entry name" value="alpha/beta hydrolase"/>
    <property type="match status" value="1"/>
</dbReference>
<dbReference type="AlphaFoldDB" id="A0A4S4A329"/>
<gene>
    <name evidence="4" type="ORF">E6C50_00895</name>
</gene>
<proteinExistence type="predicted"/>
<comment type="caution">
    <text evidence="4">The sequence shown here is derived from an EMBL/GenBank/DDBJ whole genome shotgun (WGS) entry which is preliminary data.</text>
</comment>
<protein>
    <recommendedName>
        <fullName evidence="6">Alpha/beta hydrolase family protein</fullName>
    </recommendedName>
</protein>
<feature type="signal peptide" evidence="3">
    <location>
        <begin position="1"/>
        <end position="17"/>
    </location>
</feature>
<dbReference type="Proteomes" id="UP000307507">
    <property type="component" value="Unassembled WGS sequence"/>
</dbReference>
<dbReference type="RefSeq" id="WP_136401326.1">
    <property type="nucleotide sequence ID" value="NZ_SSNZ01000001.1"/>
</dbReference>
<evidence type="ECO:0000313" key="4">
    <source>
        <dbReference type="EMBL" id="THF52801.1"/>
    </source>
</evidence>
<evidence type="ECO:0000256" key="3">
    <source>
        <dbReference type="SAM" id="SignalP"/>
    </source>
</evidence>
<sequence length="369" mass="42702">MKSLKILFLLLPFLSFSQDLNELIGQAQYAYTAKNYKMASETYQKAIAMEDISNYFVYYYAALSANLNHEEDLAIKMLQKATSKGFGLEDNEIEFIQNMPDFANLHSKDEWKKVISEMKNQNTANKEKIQKASEDWKKNLYDNAKIKPGYTLLFQKVDTVDFPYLVYVPKSPKQKSKLPVIVFLHGGTGLTNFKELYENPELQSEPIFTTARILNAIVIYPIARESFNWYNNEKSFEAIMQILNGFESKYKYDKKNVVLGGMSIGGRATFWFAQHHPKLFKGFYTFSAIPKLEFEPLDFSKFDTTRPIISINTKDDATYKIDDVLKIYNQHKFDKWSMEVLDSGTHGFIYNSAVDGQEKVTETLKKLLE</sequence>
<evidence type="ECO:0000256" key="2">
    <source>
        <dbReference type="ARBA" id="ARBA00022801"/>
    </source>
</evidence>
<keyword evidence="2" id="KW-0378">Hydrolase</keyword>
<accession>A0A4S4A329</accession>